<protein>
    <recommendedName>
        <fullName evidence="4">Coiled coil domain-containing protein</fullName>
    </recommendedName>
</protein>
<dbReference type="AlphaFoldDB" id="B7K5P0"/>
<sequence length="111" mass="12661">MMSTQTSMTSQIKQKSVEQKQAYEAKVKAQFEQLNAQIDELKAKAKQAKAEAAVKYESALEELYARRDATQLKLEELQQAGEDAWMELQSGFEKAWNELAQSFDNALKKLQ</sequence>
<feature type="coiled-coil region" evidence="1">
    <location>
        <begin position="24"/>
        <end position="80"/>
    </location>
</feature>
<dbReference type="EMBL" id="CP001287">
    <property type="protein sequence ID" value="ACK66773.1"/>
    <property type="molecule type" value="Genomic_DNA"/>
</dbReference>
<dbReference type="STRING" id="41431.PCC8801_2772"/>
<evidence type="ECO:0000256" key="1">
    <source>
        <dbReference type="SAM" id="Coils"/>
    </source>
</evidence>
<keyword evidence="3" id="KW-1185">Reference proteome</keyword>
<dbReference type="eggNOG" id="ENOG5032YVY">
    <property type="taxonomic scope" value="Bacteria"/>
</dbReference>
<evidence type="ECO:0000313" key="3">
    <source>
        <dbReference type="Proteomes" id="UP000008204"/>
    </source>
</evidence>
<dbReference type="HOGENOM" id="CLU_142668_2_0_3"/>
<dbReference type="RefSeq" id="WP_012596040.1">
    <property type="nucleotide sequence ID" value="NC_011726.1"/>
</dbReference>
<proteinExistence type="predicted"/>
<evidence type="ECO:0000313" key="2">
    <source>
        <dbReference type="EMBL" id="ACK66773.1"/>
    </source>
</evidence>
<accession>B7K5P0</accession>
<dbReference type="Proteomes" id="UP000008204">
    <property type="component" value="Chromosome"/>
</dbReference>
<dbReference type="KEGG" id="cyp:PCC8801_2772"/>
<reference evidence="3" key="1">
    <citation type="journal article" date="2011" name="MBio">
        <title>Novel metabolic attributes of the genus Cyanothece, comprising a group of unicellular nitrogen-fixing Cyanobacteria.</title>
        <authorList>
            <person name="Bandyopadhyay A."/>
            <person name="Elvitigala T."/>
            <person name="Welsh E."/>
            <person name="Stockel J."/>
            <person name="Liberton M."/>
            <person name="Min H."/>
            <person name="Sherman L.A."/>
            <person name="Pakrasi H.B."/>
        </authorList>
    </citation>
    <scope>NUCLEOTIDE SEQUENCE [LARGE SCALE GENOMIC DNA]</scope>
    <source>
        <strain evidence="3">PCC 8801</strain>
    </source>
</reference>
<keyword evidence="1" id="KW-0175">Coiled coil</keyword>
<organism evidence="2 3">
    <name type="scientific">Rippkaea orientalis (strain PCC 8801 / RF-1)</name>
    <name type="common">Cyanothece sp. (strain PCC 8801)</name>
    <dbReference type="NCBI Taxonomy" id="41431"/>
    <lineage>
        <taxon>Bacteria</taxon>
        <taxon>Bacillati</taxon>
        <taxon>Cyanobacteriota</taxon>
        <taxon>Cyanophyceae</taxon>
        <taxon>Oscillatoriophycideae</taxon>
        <taxon>Chroococcales</taxon>
        <taxon>Aphanothecaceae</taxon>
        <taxon>Rippkaea</taxon>
        <taxon>Rippkaea orientalis</taxon>
    </lineage>
</organism>
<gene>
    <name evidence="2" type="ordered locus">PCC8801_2772</name>
</gene>
<evidence type="ECO:0008006" key="4">
    <source>
        <dbReference type="Google" id="ProtNLM"/>
    </source>
</evidence>
<name>B7K5P0_RIPO1</name>